<dbReference type="Gene3D" id="3.40.50.300">
    <property type="entry name" value="P-loop containing nucleotide triphosphate hydrolases"/>
    <property type="match status" value="1"/>
</dbReference>
<evidence type="ECO:0000313" key="2">
    <source>
        <dbReference type="EMBL" id="SEL32858.1"/>
    </source>
</evidence>
<sequence>MSIKVKIHNVKNIDDFEFEIPTVKGLYALTGENGSGKSTVISCAAAAFYVPSFYDYFGNPRDGAYIQFDFEGKKREIKEKDGKWEKPSYGQSLGVTGFYEGSIVFGNRFKDIEYSLSGKHPRQFITLRSPSKPFILGESAFFVLHRSS</sequence>
<dbReference type="CDD" id="cd00267">
    <property type="entry name" value="ABC_ATPase"/>
    <property type="match status" value="1"/>
</dbReference>
<dbReference type="InterPro" id="IPR038729">
    <property type="entry name" value="Rad50/SbcC_AAA"/>
</dbReference>
<proteinExistence type="predicted"/>
<gene>
    <name evidence="2" type="ORF">SAMN05216469_12026</name>
</gene>
<evidence type="ECO:0000259" key="1">
    <source>
        <dbReference type="Pfam" id="PF13476"/>
    </source>
</evidence>
<dbReference type="RefSeq" id="WP_074835641.1">
    <property type="nucleotide sequence ID" value="NZ_FOAT01000020.1"/>
</dbReference>
<dbReference type="InterPro" id="IPR027417">
    <property type="entry name" value="P-loop_NTPase"/>
</dbReference>
<dbReference type="Pfam" id="PF13476">
    <property type="entry name" value="AAA_23"/>
    <property type="match status" value="1"/>
</dbReference>
<dbReference type="GO" id="GO:0016887">
    <property type="term" value="F:ATP hydrolysis activity"/>
    <property type="evidence" value="ECO:0007669"/>
    <property type="project" value="InterPro"/>
</dbReference>
<dbReference type="Proteomes" id="UP000186015">
    <property type="component" value="Unassembled WGS sequence"/>
</dbReference>
<dbReference type="SUPFAM" id="SSF52540">
    <property type="entry name" value="P-loop containing nucleoside triphosphate hydrolases"/>
    <property type="match status" value="1"/>
</dbReference>
<dbReference type="OrthoDB" id="9764467at2"/>
<accession>A0A1H7PBQ9</accession>
<dbReference type="EMBL" id="FOAT01000020">
    <property type="protein sequence ID" value="SEL32858.1"/>
    <property type="molecule type" value="Genomic_DNA"/>
</dbReference>
<reference evidence="2 3" key="1">
    <citation type="submission" date="2016-10" db="EMBL/GenBank/DDBJ databases">
        <authorList>
            <person name="de Groot N.N."/>
        </authorList>
    </citation>
    <scope>NUCLEOTIDE SEQUENCE [LARGE SCALE GENOMIC DNA]</scope>
    <source>
        <strain evidence="2 3">KH2T6</strain>
    </source>
</reference>
<dbReference type="AlphaFoldDB" id="A0A1H7PBQ9"/>
<organism evidence="2 3">
    <name type="scientific">Ruminococcus albus</name>
    <dbReference type="NCBI Taxonomy" id="1264"/>
    <lineage>
        <taxon>Bacteria</taxon>
        <taxon>Bacillati</taxon>
        <taxon>Bacillota</taxon>
        <taxon>Clostridia</taxon>
        <taxon>Eubacteriales</taxon>
        <taxon>Oscillospiraceae</taxon>
        <taxon>Ruminococcus</taxon>
    </lineage>
</organism>
<feature type="domain" description="Rad50/SbcC-type AAA" evidence="1">
    <location>
        <begin position="4"/>
        <end position="73"/>
    </location>
</feature>
<name>A0A1H7PBQ9_RUMAL</name>
<protein>
    <submittedName>
        <fullName evidence="2">AAA domain-containing protein</fullName>
    </submittedName>
</protein>
<dbReference type="GO" id="GO:0006302">
    <property type="term" value="P:double-strand break repair"/>
    <property type="evidence" value="ECO:0007669"/>
    <property type="project" value="InterPro"/>
</dbReference>
<evidence type="ECO:0000313" key="3">
    <source>
        <dbReference type="Proteomes" id="UP000186015"/>
    </source>
</evidence>